<dbReference type="Gene3D" id="1.10.8.1040">
    <property type="match status" value="1"/>
</dbReference>
<dbReference type="InterPro" id="IPR050245">
    <property type="entry name" value="PrsA_foldase"/>
</dbReference>
<dbReference type="EC" id="5.2.1.8" evidence="3"/>
<evidence type="ECO:0000256" key="2">
    <source>
        <dbReference type="ARBA" id="ARBA00007656"/>
    </source>
</evidence>
<comment type="catalytic activity">
    <reaction evidence="1">
        <text>[protein]-peptidylproline (omega=180) = [protein]-peptidylproline (omega=0)</text>
        <dbReference type="Rhea" id="RHEA:16237"/>
        <dbReference type="Rhea" id="RHEA-COMP:10747"/>
        <dbReference type="Rhea" id="RHEA-COMP:10748"/>
        <dbReference type="ChEBI" id="CHEBI:83833"/>
        <dbReference type="ChEBI" id="CHEBI:83834"/>
        <dbReference type="EC" id="5.2.1.8"/>
    </reaction>
</comment>
<dbReference type="AlphaFoldDB" id="A0AA41YV96"/>
<sequence>MNINGQTVIRLLAATAFIGLAGLSPALAKVLATVNGQEISDDDVKVALEDLGPNLPQQLKGPQRDAYALDYLIDLKLVAAQAAKDKLGDTPDFARKLAYYHDKTLMESMLGNVAKTAATDDAEHKVYDDAAKAKKPEQEIHARHILVPTEAEAKAALDRINKGEDFAKVADEVSKDPGSQGGDLGWFTKDKMVPEFGEAAFKLEPGQVSQPVKSEFGWHIIKLEGKRDKAFPSFDQVKDQVTRYVVQKAQSDLIMKLRQDAKIERTEAAPPAPTDAPAGDATPAPAAPAPAAAPADAPKP</sequence>
<reference evidence="12" key="1">
    <citation type="submission" date="2022-05" db="EMBL/GenBank/DDBJ databases">
        <authorList>
            <person name="Pankratov T."/>
        </authorList>
    </citation>
    <scope>NUCLEOTIDE SEQUENCE</scope>
    <source>
        <strain evidence="12">BP6-180914</strain>
    </source>
</reference>
<dbReference type="Proteomes" id="UP001165667">
    <property type="component" value="Unassembled WGS sequence"/>
</dbReference>
<organism evidence="12 13">
    <name type="scientific">Lichenifustis flavocetrariae</name>
    <dbReference type="NCBI Taxonomy" id="2949735"/>
    <lineage>
        <taxon>Bacteria</taxon>
        <taxon>Pseudomonadati</taxon>
        <taxon>Pseudomonadota</taxon>
        <taxon>Alphaproteobacteria</taxon>
        <taxon>Hyphomicrobiales</taxon>
        <taxon>Lichenihabitantaceae</taxon>
        <taxon>Lichenifustis</taxon>
    </lineage>
</organism>
<evidence type="ECO:0000313" key="13">
    <source>
        <dbReference type="Proteomes" id="UP001165667"/>
    </source>
</evidence>
<evidence type="ECO:0000256" key="3">
    <source>
        <dbReference type="ARBA" id="ARBA00013194"/>
    </source>
</evidence>
<dbReference type="SUPFAM" id="SSF54534">
    <property type="entry name" value="FKBP-like"/>
    <property type="match status" value="1"/>
</dbReference>
<evidence type="ECO:0000256" key="7">
    <source>
        <dbReference type="ARBA" id="ARBA00031484"/>
    </source>
</evidence>
<evidence type="ECO:0000256" key="9">
    <source>
        <dbReference type="SAM" id="MobiDB-lite"/>
    </source>
</evidence>
<proteinExistence type="inferred from homology"/>
<evidence type="ECO:0000256" key="4">
    <source>
        <dbReference type="ARBA" id="ARBA00018370"/>
    </source>
</evidence>
<dbReference type="InterPro" id="IPR046357">
    <property type="entry name" value="PPIase_dom_sf"/>
</dbReference>
<dbReference type="PANTHER" id="PTHR47245:SF2">
    <property type="entry name" value="PEPTIDYL-PROLYL CIS-TRANS ISOMERASE HP_0175-RELATED"/>
    <property type="match status" value="1"/>
</dbReference>
<name>A0AA41YV96_9HYPH</name>
<dbReference type="EMBL" id="JAMOIM010000003">
    <property type="protein sequence ID" value="MCW6507543.1"/>
    <property type="molecule type" value="Genomic_DNA"/>
</dbReference>
<evidence type="ECO:0000256" key="8">
    <source>
        <dbReference type="PROSITE-ProRule" id="PRU00278"/>
    </source>
</evidence>
<feature type="region of interest" description="Disordered" evidence="9">
    <location>
        <begin position="262"/>
        <end position="300"/>
    </location>
</feature>
<feature type="signal peptide" evidence="10">
    <location>
        <begin position="1"/>
        <end position="28"/>
    </location>
</feature>
<dbReference type="InterPro" id="IPR000297">
    <property type="entry name" value="PPIase_PpiC"/>
</dbReference>
<dbReference type="InterPro" id="IPR027304">
    <property type="entry name" value="Trigger_fact/SurA_dom_sf"/>
</dbReference>
<comment type="similarity">
    <text evidence="2">Belongs to the PpiC/parvulin rotamase family.</text>
</comment>
<keyword evidence="13" id="KW-1185">Reference proteome</keyword>
<dbReference type="RefSeq" id="WP_282583912.1">
    <property type="nucleotide sequence ID" value="NZ_JAMOIM010000003.1"/>
</dbReference>
<dbReference type="GO" id="GO:0003755">
    <property type="term" value="F:peptidyl-prolyl cis-trans isomerase activity"/>
    <property type="evidence" value="ECO:0007669"/>
    <property type="project" value="UniProtKB-KW"/>
</dbReference>
<keyword evidence="5 8" id="KW-0697">Rotamase</keyword>
<comment type="caution">
    <text evidence="12">The sequence shown here is derived from an EMBL/GenBank/DDBJ whole genome shotgun (WGS) entry which is preliminary data.</text>
</comment>
<dbReference type="Gene3D" id="3.10.50.40">
    <property type="match status" value="1"/>
</dbReference>
<protein>
    <recommendedName>
        <fullName evidence="4">Parvulin-like PPIase</fullName>
        <ecNumber evidence="3">5.2.1.8</ecNumber>
    </recommendedName>
    <alternativeName>
        <fullName evidence="6">Peptidyl-prolyl cis-trans isomerase plp</fullName>
    </alternativeName>
    <alternativeName>
        <fullName evidence="7">Rotamase plp</fullName>
    </alternativeName>
</protein>
<evidence type="ECO:0000259" key="11">
    <source>
        <dbReference type="PROSITE" id="PS50198"/>
    </source>
</evidence>
<feature type="domain" description="PpiC" evidence="11">
    <location>
        <begin position="137"/>
        <end position="225"/>
    </location>
</feature>
<gene>
    <name evidence="12" type="ORF">M8523_05850</name>
</gene>
<feature type="chain" id="PRO_5041367649" description="Parvulin-like PPIase" evidence="10">
    <location>
        <begin position="29"/>
        <end position="300"/>
    </location>
</feature>
<dbReference type="Pfam" id="PF00639">
    <property type="entry name" value="Rotamase"/>
    <property type="match status" value="1"/>
</dbReference>
<accession>A0AA41YV96</accession>
<evidence type="ECO:0000256" key="10">
    <source>
        <dbReference type="SAM" id="SignalP"/>
    </source>
</evidence>
<evidence type="ECO:0000313" key="12">
    <source>
        <dbReference type="EMBL" id="MCW6507543.1"/>
    </source>
</evidence>
<feature type="compositionally biased region" description="Low complexity" evidence="9">
    <location>
        <begin position="275"/>
        <end position="300"/>
    </location>
</feature>
<keyword evidence="10" id="KW-0732">Signal</keyword>
<evidence type="ECO:0000256" key="5">
    <source>
        <dbReference type="ARBA" id="ARBA00023110"/>
    </source>
</evidence>
<keyword evidence="8 12" id="KW-0413">Isomerase</keyword>
<evidence type="ECO:0000256" key="6">
    <source>
        <dbReference type="ARBA" id="ARBA00030642"/>
    </source>
</evidence>
<dbReference type="SUPFAM" id="SSF109998">
    <property type="entry name" value="Triger factor/SurA peptide-binding domain-like"/>
    <property type="match status" value="1"/>
</dbReference>
<evidence type="ECO:0000256" key="1">
    <source>
        <dbReference type="ARBA" id="ARBA00000971"/>
    </source>
</evidence>
<dbReference type="PANTHER" id="PTHR47245">
    <property type="entry name" value="PEPTIDYLPROLYL ISOMERASE"/>
    <property type="match status" value="1"/>
</dbReference>
<dbReference type="PROSITE" id="PS50198">
    <property type="entry name" value="PPIC_PPIASE_2"/>
    <property type="match status" value="1"/>
</dbReference>